<comment type="caution">
    <text evidence="2">The sequence shown here is derived from an EMBL/GenBank/DDBJ whole genome shotgun (WGS) entry which is preliminary data.</text>
</comment>
<evidence type="ECO:0000313" key="2">
    <source>
        <dbReference type="EMBL" id="MPM14943.1"/>
    </source>
</evidence>
<feature type="domain" description="Transglutaminase-like" evidence="1">
    <location>
        <begin position="35"/>
        <end position="137"/>
    </location>
</feature>
<dbReference type="EMBL" id="VSSQ01002361">
    <property type="protein sequence ID" value="MPM14943.1"/>
    <property type="molecule type" value="Genomic_DNA"/>
</dbReference>
<dbReference type="AlphaFoldDB" id="A0A644XL34"/>
<accession>A0A644XL34</accession>
<name>A0A644XL34_9ZZZZ</name>
<organism evidence="2">
    <name type="scientific">bioreactor metagenome</name>
    <dbReference type="NCBI Taxonomy" id="1076179"/>
    <lineage>
        <taxon>unclassified sequences</taxon>
        <taxon>metagenomes</taxon>
        <taxon>ecological metagenomes</taxon>
    </lineage>
</organism>
<evidence type="ECO:0000259" key="1">
    <source>
        <dbReference type="Pfam" id="PF01841"/>
    </source>
</evidence>
<dbReference type="InterPro" id="IPR002931">
    <property type="entry name" value="Transglutaminase-like"/>
</dbReference>
<dbReference type="Pfam" id="PF01841">
    <property type="entry name" value="Transglut_core"/>
    <property type="match status" value="1"/>
</dbReference>
<dbReference type="InterPro" id="IPR038765">
    <property type="entry name" value="Papain-like_cys_pep_sf"/>
</dbReference>
<reference evidence="2" key="1">
    <citation type="submission" date="2019-08" db="EMBL/GenBank/DDBJ databases">
        <authorList>
            <person name="Kucharzyk K."/>
            <person name="Murdoch R.W."/>
            <person name="Higgins S."/>
            <person name="Loffler F."/>
        </authorList>
    </citation>
    <scope>NUCLEOTIDE SEQUENCE</scope>
</reference>
<protein>
    <recommendedName>
        <fullName evidence="1">Transglutaminase-like domain-containing protein</fullName>
    </recommendedName>
</protein>
<dbReference type="SUPFAM" id="SSF54001">
    <property type="entry name" value="Cysteine proteinases"/>
    <property type="match status" value="1"/>
</dbReference>
<dbReference type="PANTHER" id="PTHR33490">
    <property type="entry name" value="BLR5614 PROTEIN-RELATED"/>
    <property type="match status" value="1"/>
</dbReference>
<sequence>MESSDLSQYLQPTPLLDYQASPIQALMVEKGWESLSTKTAQIEAVYTYVRDEIAYGYTTRFQISATQVLASKQGNCITKTTLLMALLRSIGIPCRLKAGLVEKVIHRGLLHGMSYTLSPAELYHTWLEVRYNNRWVEIGGHIVDRPYLQKLQAKFPDFMGSFYGYGIAVLHFRNPPIQWEENDTFVQHKAIKDMLGTYSDPDGFFKAYPQAEKYTSSIRYKTILRSTLNSAITTLRQS</sequence>
<gene>
    <name evidence="2" type="ORF">SDC9_61307</name>
</gene>
<dbReference type="Gene3D" id="3.10.620.30">
    <property type="match status" value="1"/>
</dbReference>
<proteinExistence type="predicted"/>